<name>A0A2G0CI96_9BACT</name>
<dbReference type="PANTHER" id="PTHR22901:SF0">
    <property type="entry name" value="SIALATE O-ACETYLESTERASE"/>
    <property type="match status" value="1"/>
</dbReference>
<dbReference type="GO" id="GO:0001681">
    <property type="term" value="F:sialate O-acetylesterase activity"/>
    <property type="evidence" value="ECO:0007669"/>
    <property type="project" value="InterPro"/>
</dbReference>
<evidence type="ECO:0000256" key="1">
    <source>
        <dbReference type="ARBA" id="ARBA00022801"/>
    </source>
</evidence>
<dbReference type="SUPFAM" id="SSF52266">
    <property type="entry name" value="SGNH hydrolase"/>
    <property type="match status" value="1"/>
</dbReference>
<organism evidence="3 4">
    <name type="scientific">Neolewinella marina</name>
    <dbReference type="NCBI Taxonomy" id="438751"/>
    <lineage>
        <taxon>Bacteria</taxon>
        <taxon>Pseudomonadati</taxon>
        <taxon>Bacteroidota</taxon>
        <taxon>Saprospiria</taxon>
        <taxon>Saprospirales</taxon>
        <taxon>Lewinellaceae</taxon>
        <taxon>Neolewinella</taxon>
    </lineage>
</organism>
<dbReference type="EMBL" id="PDLO01000001">
    <property type="protein sequence ID" value="PHK99701.1"/>
    <property type="molecule type" value="Genomic_DNA"/>
</dbReference>
<reference evidence="3 4" key="1">
    <citation type="submission" date="2017-10" db="EMBL/GenBank/DDBJ databases">
        <title>The draft genome sequence of Lewinella marina KCTC 32374.</title>
        <authorList>
            <person name="Wang K."/>
        </authorList>
    </citation>
    <scope>NUCLEOTIDE SEQUENCE [LARGE SCALE GENOMIC DNA]</scope>
    <source>
        <strain evidence="3 4">MKG-38</strain>
    </source>
</reference>
<comment type="caution">
    <text evidence="3">The sequence shown here is derived from an EMBL/GenBank/DDBJ whole genome shotgun (WGS) entry which is preliminary data.</text>
</comment>
<dbReference type="AlphaFoldDB" id="A0A2G0CI96"/>
<gene>
    <name evidence="3" type="ORF">CGL56_01225</name>
</gene>
<proteinExistence type="predicted"/>
<protein>
    <submittedName>
        <fullName evidence="3">9-O-acetylesterase</fullName>
    </submittedName>
</protein>
<feature type="domain" description="Sialate O-acetylesterase" evidence="2">
    <location>
        <begin position="114"/>
        <end position="219"/>
    </location>
</feature>
<accession>A0A2G0CI96</accession>
<dbReference type="InterPro" id="IPR013783">
    <property type="entry name" value="Ig-like_fold"/>
</dbReference>
<sequence>MRYSTINNPLIVRPLLFFLGLMLTGALTAQELSLFEVFTDGAVLQRDVNHPVWGWGKPNRKVTVTLDGVPLTTRADRQGQWRISLPSMEAGGPHSLTVTDGRSSHRLEDIYFGDVYLLSGQSNMEWRLAQSDLDGTRARAIADPLIRQVLVSKTSRPVPGNHLKLDAPWKPGTAEEMAGFSGVGAYFAHYLRQAGVEVPIGLLHSSWGGSRIEAWLPATALDPTDLASTTKREAERMAAAQTVDRFFQESFPGENPPTDDMGKELGYLAAETDLGTWATMEVPGLWEGNGYPDVDGVFYFRRNFSLTEEQASGPATLHLGPIDDGDETYVNGQAVGSTPNAYAEDRKYSIAAHQLRPGDNVLAVRVTDTGGGGGFHGAPDSLYLQAANGDRVPLAGNYHYRIGAFRRADGRANHTPTLLYNAMIAPLQDWPLTGVLWYQGESNAGPEDAPRYGAQMRSLVHSWRDQLGGRRDSLPFYWVQLANYQPAPQSPDEPGWAIIRAQQTSALDVPRTGQAIITDIGEADDIHPENKWEVGRRLSLHALRDIYGQEVQAASPRATALEVSDHHAIVRFTDVGSGLALRHRFADRYPLVGSLTVQDTSGKWHWAVGTLAPDENAVIVLHPPGSRIRKVRYAWFNNPDDANLFSRDGLPVTPFEIEEGKE</sequence>
<feature type="domain" description="Sialate O-acetylesterase" evidence="2">
    <location>
        <begin position="419"/>
        <end position="529"/>
    </location>
</feature>
<dbReference type="GO" id="GO:0005975">
    <property type="term" value="P:carbohydrate metabolic process"/>
    <property type="evidence" value="ECO:0007669"/>
    <property type="project" value="TreeGrafter"/>
</dbReference>
<dbReference type="InterPro" id="IPR039329">
    <property type="entry name" value="SIAE"/>
</dbReference>
<dbReference type="InterPro" id="IPR036514">
    <property type="entry name" value="SGNH_hydro_sf"/>
</dbReference>
<dbReference type="PANTHER" id="PTHR22901">
    <property type="entry name" value="SIALATE O-ACETYLESTERASE"/>
    <property type="match status" value="1"/>
</dbReference>
<keyword evidence="1" id="KW-0378">Hydrolase</keyword>
<evidence type="ECO:0000313" key="3">
    <source>
        <dbReference type="EMBL" id="PHK99701.1"/>
    </source>
</evidence>
<evidence type="ECO:0000313" key="4">
    <source>
        <dbReference type="Proteomes" id="UP000226437"/>
    </source>
</evidence>
<dbReference type="SUPFAM" id="SSF49785">
    <property type="entry name" value="Galactose-binding domain-like"/>
    <property type="match status" value="1"/>
</dbReference>
<dbReference type="Gene3D" id="2.60.40.10">
    <property type="entry name" value="Immunoglobulins"/>
    <property type="match status" value="1"/>
</dbReference>
<dbReference type="Gene3D" id="3.40.50.1110">
    <property type="entry name" value="SGNH hydrolase"/>
    <property type="match status" value="2"/>
</dbReference>
<dbReference type="InterPro" id="IPR008979">
    <property type="entry name" value="Galactose-bd-like_sf"/>
</dbReference>
<dbReference type="InterPro" id="IPR005181">
    <property type="entry name" value="SASA"/>
</dbReference>
<dbReference type="Proteomes" id="UP000226437">
    <property type="component" value="Unassembled WGS sequence"/>
</dbReference>
<keyword evidence="4" id="KW-1185">Reference proteome</keyword>
<dbReference type="Pfam" id="PF03629">
    <property type="entry name" value="SASA"/>
    <property type="match status" value="2"/>
</dbReference>
<evidence type="ECO:0000259" key="2">
    <source>
        <dbReference type="Pfam" id="PF03629"/>
    </source>
</evidence>